<dbReference type="Gene3D" id="3.20.20.140">
    <property type="entry name" value="Metal-dependent hydrolases"/>
    <property type="match status" value="1"/>
</dbReference>
<evidence type="ECO:0008006" key="3">
    <source>
        <dbReference type="Google" id="ProtNLM"/>
    </source>
</evidence>
<keyword evidence="2" id="KW-1185">Reference proteome</keyword>
<name>A0ABN3HH80_9ACTN</name>
<evidence type="ECO:0000313" key="1">
    <source>
        <dbReference type="EMBL" id="GAA2380086.1"/>
    </source>
</evidence>
<sequence>MPSGFIDVHAHLLPDFYVRQATAAGHTHPDGMGSWPSWSVEAHLDLMDRNGITTAMLWSRPPPARPPPRRPAF</sequence>
<accession>A0ABN3HH80</accession>
<comment type="caution">
    <text evidence="1">The sequence shown here is derived from an EMBL/GenBank/DDBJ whole genome shotgun (WGS) entry which is preliminary data.</text>
</comment>
<organism evidence="1 2">
    <name type="scientific">Streptomyces coeruleofuscus</name>
    <dbReference type="NCBI Taxonomy" id="66879"/>
    <lineage>
        <taxon>Bacteria</taxon>
        <taxon>Bacillati</taxon>
        <taxon>Actinomycetota</taxon>
        <taxon>Actinomycetes</taxon>
        <taxon>Kitasatosporales</taxon>
        <taxon>Streptomycetaceae</taxon>
        <taxon>Streptomyces</taxon>
    </lineage>
</organism>
<protein>
    <recommendedName>
        <fullName evidence="3">Amidohydrolase-related domain-containing protein</fullName>
    </recommendedName>
</protein>
<dbReference type="RefSeq" id="WP_086848302.1">
    <property type="nucleotide sequence ID" value="NZ_BAAASE010000001.1"/>
</dbReference>
<gene>
    <name evidence="1" type="ORF">GCM10010255_01310</name>
</gene>
<dbReference type="EMBL" id="BAAASE010000001">
    <property type="protein sequence ID" value="GAA2380086.1"/>
    <property type="molecule type" value="Genomic_DNA"/>
</dbReference>
<dbReference type="Proteomes" id="UP001499986">
    <property type="component" value="Unassembled WGS sequence"/>
</dbReference>
<evidence type="ECO:0000313" key="2">
    <source>
        <dbReference type="Proteomes" id="UP001499986"/>
    </source>
</evidence>
<proteinExistence type="predicted"/>
<dbReference type="SUPFAM" id="SSF51556">
    <property type="entry name" value="Metallo-dependent hydrolases"/>
    <property type="match status" value="1"/>
</dbReference>
<reference evidence="1 2" key="1">
    <citation type="journal article" date="2019" name="Int. J. Syst. Evol. Microbiol.">
        <title>The Global Catalogue of Microorganisms (GCM) 10K type strain sequencing project: providing services to taxonomists for standard genome sequencing and annotation.</title>
        <authorList>
            <consortium name="The Broad Institute Genomics Platform"/>
            <consortium name="The Broad Institute Genome Sequencing Center for Infectious Disease"/>
            <person name="Wu L."/>
            <person name="Ma J."/>
        </authorList>
    </citation>
    <scope>NUCLEOTIDE SEQUENCE [LARGE SCALE GENOMIC DNA]</scope>
    <source>
        <strain evidence="1 2">JCM 4358</strain>
    </source>
</reference>
<dbReference type="InterPro" id="IPR032466">
    <property type="entry name" value="Metal_Hydrolase"/>
</dbReference>